<comment type="caution">
    <text evidence="1">The sequence shown here is derived from an EMBL/GenBank/DDBJ whole genome shotgun (WGS) entry which is preliminary data.</text>
</comment>
<evidence type="ECO:0000313" key="2">
    <source>
        <dbReference type="Proteomes" id="UP001055811"/>
    </source>
</evidence>
<accession>A0ACB9CRM8</accession>
<proteinExistence type="predicted"/>
<dbReference type="Proteomes" id="UP001055811">
    <property type="component" value="Linkage Group LG05"/>
</dbReference>
<reference evidence="2" key="1">
    <citation type="journal article" date="2022" name="Mol. Ecol. Resour.">
        <title>The genomes of chicory, endive, great burdock and yacon provide insights into Asteraceae palaeo-polyploidization history and plant inulin production.</title>
        <authorList>
            <person name="Fan W."/>
            <person name="Wang S."/>
            <person name="Wang H."/>
            <person name="Wang A."/>
            <person name="Jiang F."/>
            <person name="Liu H."/>
            <person name="Zhao H."/>
            <person name="Xu D."/>
            <person name="Zhang Y."/>
        </authorList>
    </citation>
    <scope>NUCLEOTIDE SEQUENCE [LARGE SCALE GENOMIC DNA]</scope>
    <source>
        <strain evidence="2">cv. Punajuju</strain>
    </source>
</reference>
<dbReference type="EMBL" id="CM042013">
    <property type="protein sequence ID" value="KAI3736922.1"/>
    <property type="molecule type" value="Genomic_DNA"/>
</dbReference>
<protein>
    <submittedName>
        <fullName evidence="1">Uncharacterized protein</fullName>
    </submittedName>
</protein>
<gene>
    <name evidence="1" type="ORF">L2E82_26911</name>
</gene>
<sequence length="68" mass="8072">MKILPLKRIAVISPFNTRGNFDVDLILRNKARMVSLLQLELDSNPLYLDWDYNLDHEHHRKEASLQQQ</sequence>
<name>A0ACB9CRM8_CICIN</name>
<organism evidence="1 2">
    <name type="scientific">Cichorium intybus</name>
    <name type="common">Chicory</name>
    <dbReference type="NCBI Taxonomy" id="13427"/>
    <lineage>
        <taxon>Eukaryota</taxon>
        <taxon>Viridiplantae</taxon>
        <taxon>Streptophyta</taxon>
        <taxon>Embryophyta</taxon>
        <taxon>Tracheophyta</taxon>
        <taxon>Spermatophyta</taxon>
        <taxon>Magnoliopsida</taxon>
        <taxon>eudicotyledons</taxon>
        <taxon>Gunneridae</taxon>
        <taxon>Pentapetalae</taxon>
        <taxon>asterids</taxon>
        <taxon>campanulids</taxon>
        <taxon>Asterales</taxon>
        <taxon>Asteraceae</taxon>
        <taxon>Cichorioideae</taxon>
        <taxon>Cichorieae</taxon>
        <taxon>Cichoriinae</taxon>
        <taxon>Cichorium</taxon>
    </lineage>
</organism>
<keyword evidence="2" id="KW-1185">Reference proteome</keyword>
<reference evidence="1 2" key="2">
    <citation type="journal article" date="2022" name="Mol. Ecol. Resour.">
        <title>The genomes of chicory, endive, great burdock and yacon provide insights into Asteraceae paleo-polyploidization history and plant inulin production.</title>
        <authorList>
            <person name="Fan W."/>
            <person name="Wang S."/>
            <person name="Wang H."/>
            <person name="Wang A."/>
            <person name="Jiang F."/>
            <person name="Liu H."/>
            <person name="Zhao H."/>
            <person name="Xu D."/>
            <person name="Zhang Y."/>
        </authorList>
    </citation>
    <scope>NUCLEOTIDE SEQUENCE [LARGE SCALE GENOMIC DNA]</scope>
    <source>
        <strain evidence="2">cv. Punajuju</strain>
        <tissue evidence="1">Leaves</tissue>
    </source>
</reference>
<evidence type="ECO:0000313" key="1">
    <source>
        <dbReference type="EMBL" id="KAI3736922.1"/>
    </source>
</evidence>